<protein>
    <recommendedName>
        <fullName evidence="5">Transposase</fullName>
    </recommendedName>
</protein>
<feature type="region of interest" description="Disordered" evidence="2">
    <location>
        <begin position="1"/>
        <end position="29"/>
    </location>
</feature>
<gene>
    <name evidence="3" type="ORF">IFM89_003431</name>
</gene>
<name>A0A835GWL9_9MAGN</name>
<evidence type="ECO:0008006" key="5">
    <source>
        <dbReference type="Google" id="ProtNLM"/>
    </source>
</evidence>
<evidence type="ECO:0000256" key="1">
    <source>
        <dbReference type="SAM" id="Coils"/>
    </source>
</evidence>
<dbReference type="Proteomes" id="UP000631114">
    <property type="component" value="Unassembled WGS sequence"/>
</dbReference>
<dbReference type="OrthoDB" id="1430750at2759"/>
<evidence type="ECO:0000313" key="3">
    <source>
        <dbReference type="EMBL" id="KAF9587492.1"/>
    </source>
</evidence>
<accession>A0A835GWL9</accession>
<feature type="coiled-coil region" evidence="1">
    <location>
        <begin position="176"/>
        <end position="203"/>
    </location>
</feature>
<evidence type="ECO:0000256" key="2">
    <source>
        <dbReference type="SAM" id="MobiDB-lite"/>
    </source>
</evidence>
<feature type="compositionally biased region" description="Basic and acidic residues" evidence="2">
    <location>
        <begin position="1"/>
        <end position="12"/>
    </location>
</feature>
<keyword evidence="4" id="KW-1185">Reference proteome</keyword>
<evidence type="ECO:0000313" key="4">
    <source>
        <dbReference type="Proteomes" id="UP000631114"/>
    </source>
</evidence>
<keyword evidence="1" id="KW-0175">Coiled coil</keyword>
<reference evidence="3 4" key="1">
    <citation type="submission" date="2020-10" db="EMBL/GenBank/DDBJ databases">
        <title>The Coptis chinensis genome and diversification of protoberbering-type alkaloids.</title>
        <authorList>
            <person name="Wang B."/>
            <person name="Shu S."/>
            <person name="Song C."/>
            <person name="Liu Y."/>
        </authorList>
    </citation>
    <scope>NUCLEOTIDE SEQUENCE [LARGE SCALE GENOMIC DNA]</scope>
    <source>
        <strain evidence="3">HL-2020</strain>
        <tissue evidence="3">Leaf</tissue>
    </source>
</reference>
<proteinExistence type="predicted"/>
<sequence>MSKASEASRFEANESEASETMTKTKGPRFQVEFIDDGQATGQDRAKALKRNVPSKVKKEEWEAFVDMCSTEEDKTKRFNGKLAREQMKNPHTTSRMGAVPIIEQLEEIDRLVSNEPDIVERDLDNDPVALVIGCDGKGRVRGLGSGVTKTVYHSSAPYKEIAQREKRARENSESGYEAIMARLDEVDKAHKILEDEVADLKRQSSGLGNASQEYNNHQPDDSPQYPTSIYNLSLEEFHNKDWLHLEKSAPI</sequence>
<dbReference type="EMBL" id="JADFTS010000009">
    <property type="protein sequence ID" value="KAF9587492.1"/>
    <property type="molecule type" value="Genomic_DNA"/>
</dbReference>
<organism evidence="3 4">
    <name type="scientific">Coptis chinensis</name>
    <dbReference type="NCBI Taxonomy" id="261450"/>
    <lineage>
        <taxon>Eukaryota</taxon>
        <taxon>Viridiplantae</taxon>
        <taxon>Streptophyta</taxon>
        <taxon>Embryophyta</taxon>
        <taxon>Tracheophyta</taxon>
        <taxon>Spermatophyta</taxon>
        <taxon>Magnoliopsida</taxon>
        <taxon>Ranunculales</taxon>
        <taxon>Ranunculaceae</taxon>
        <taxon>Coptidoideae</taxon>
        <taxon>Coptis</taxon>
    </lineage>
</organism>
<feature type="compositionally biased region" description="Polar residues" evidence="2">
    <location>
        <begin position="203"/>
        <end position="217"/>
    </location>
</feature>
<dbReference type="AlphaFoldDB" id="A0A835GWL9"/>
<feature type="region of interest" description="Disordered" evidence="2">
    <location>
        <begin position="203"/>
        <end position="228"/>
    </location>
</feature>
<comment type="caution">
    <text evidence="3">The sequence shown here is derived from an EMBL/GenBank/DDBJ whole genome shotgun (WGS) entry which is preliminary data.</text>
</comment>